<dbReference type="PANTHER" id="PTHR43116:SF3">
    <property type="entry name" value="CLASS I PEPTIDE CHAIN RELEASE FACTOR"/>
    <property type="match status" value="1"/>
</dbReference>
<dbReference type="Gene3D" id="3.30.160.20">
    <property type="match status" value="1"/>
</dbReference>
<dbReference type="Pfam" id="PF03462">
    <property type="entry name" value="PCRF"/>
    <property type="match status" value="1"/>
</dbReference>
<dbReference type="PANTHER" id="PTHR43116">
    <property type="entry name" value="PEPTIDE CHAIN RELEASE FACTOR 2"/>
    <property type="match status" value="1"/>
</dbReference>
<dbReference type="EMBL" id="AEDQ01000027">
    <property type="protein sequence ID" value="EFL43926.1"/>
    <property type="molecule type" value="Genomic_DNA"/>
</dbReference>
<comment type="caution">
    <text evidence="11">The sequence shown here is derived from an EMBL/GenBank/DDBJ whole genome shotgun (WGS) entry which is preliminary data.</text>
</comment>
<sequence length="420" mass="46459">MCVVSQQLIDGVTQRLSDVERALQLDTMQTKIAELEAECAKEDFWGDPARASKTMATLTNLKQTQATMRDAHALLDDLVVAYEFALDEMQNAALPVSGLDISHPHDAAASEATTSGEARSISHIPAASDAASPADTAAQAQSDMMREAQHTYKTLTGLLDELELNRWFCDPYDQGDAIVTIKPGQGGLEAQDWCAMLLKMYCKYCERKSWRVTINDCPQAEVIGIDRATFTVHGVRAYGMLKAEAGVHRLVRISPTDAKHRRQTTFAGVEVIPVLPEETDVEINPQDVRVDVFHASGPGGQGVNTTDSAVRLTHMPSGIVVSCQNERSQLQNKAAAMEILKARLYELQRQQRATQLNDLKGLTTTISWGNQIRNYILYPFQLVKDTRTQVETGNVDAVLQEGNLDPFIIAYLRWKQEQGN</sequence>
<comment type="similarity">
    <text evidence="2 7">Belongs to the prokaryotic/mitochondrial release factor family.</text>
</comment>
<name>A0ABP2IXY4_9ACTN</name>
<keyword evidence="8" id="KW-0175">Coiled coil</keyword>
<organism evidence="11 12">
    <name type="scientific">Fannyhessea vaginae PB189-T1-4</name>
    <dbReference type="NCBI Taxonomy" id="866774"/>
    <lineage>
        <taxon>Bacteria</taxon>
        <taxon>Bacillati</taxon>
        <taxon>Actinomycetota</taxon>
        <taxon>Coriobacteriia</taxon>
        <taxon>Coriobacteriales</taxon>
        <taxon>Atopobiaceae</taxon>
        <taxon>Fannyhessea</taxon>
    </lineage>
</organism>
<protein>
    <recommendedName>
        <fullName evidence="3 7">Peptide chain release factor 2</fullName>
        <shortName evidence="7">RF-2</shortName>
    </recommendedName>
</protein>
<keyword evidence="4 7" id="KW-0488">Methylation</keyword>
<feature type="region of interest" description="Disordered" evidence="9">
    <location>
        <begin position="106"/>
        <end position="145"/>
    </location>
</feature>
<evidence type="ECO:0000313" key="12">
    <source>
        <dbReference type="Proteomes" id="UP000004431"/>
    </source>
</evidence>
<proteinExistence type="inferred from homology"/>
<evidence type="ECO:0000256" key="1">
    <source>
        <dbReference type="ARBA" id="ARBA00002613"/>
    </source>
</evidence>
<feature type="coiled-coil region" evidence="8">
    <location>
        <begin position="323"/>
        <end position="350"/>
    </location>
</feature>
<dbReference type="RefSeq" id="WP_006304378.1">
    <property type="nucleotide sequence ID" value="NZ_AEDQ01000027.1"/>
</dbReference>
<dbReference type="SUPFAM" id="SSF75620">
    <property type="entry name" value="Release factor"/>
    <property type="match status" value="1"/>
</dbReference>
<evidence type="ECO:0000259" key="10">
    <source>
        <dbReference type="PROSITE" id="PS00745"/>
    </source>
</evidence>
<comment type="PTM">
    <text evidence="7">Methylated by PrmC. Methylation increases the termination efficiency of RF2.</text>
</comment>
<evidence type="ECO:0000256" key="5">
    <source>
        <dbReference type="ARBA" id="ARBA00022490"/>
    </source>
</evidence>
<dbReference type="Pfam" id="PF00472">
    <property type="entry name" value="RF-1"/>
    <property type="match status" value="1"/>
</dbReference>
<dbReference type="InterPro" id="IPR004374">
    <property type="entry name" value="PrfB"/>
</dbReference>
<feature type="compositionally biased region" description="Low complexity" evidence="9">
    <location>
        <begin position="109"/>
        <end position="118"/>
    </location>
</feature>
<dbReference type="HAMAP" id="MF_00094">
    <property type="entry name" value="Rel_fac_2"/>
    <property type="match status" value="1"/>
</dbReference>
<evidence type="ECO:0000256" key="6">
    <source>
        <dbReference type="ARBA" id="ARBA00022917"/>
    </source>
</evidence>
<evidence type="ECO:0000256" key="7">
    <source>
        <dbReference type="HAMAP-Rule" id="MF_00094"/>
    </source>
</evidence>
<feature type="compositionally biased region" description="Low complexity" evidence="9">
    <location>
        <begin position="125"/>
        <end position="143"/>
    </location>
</feature>
<dbReference type="Gene3D" id="3.30.70.1660">
    <property type="match status" value="1"/>
</dbReference>
<reference evidence="11 12" key="1">
    <citation type="submission" date="2010-08" db="EMBL/GenBank/DDBJ databases">
        <authorList>
            <person name="Durkin A.S."/>
            <person name="Madupu R."/>
            <person name="Torralba M."/>
            <person name="Gillis M."/>
            <person name="Methe B."/>
            <person name="Sutton G."/>
            <person name="Nelson K.E."/>
        </authorList>
    </citation>
    <scope>NUCLEOTIDE SEQUENCE [LARGE SCALE GENOMIC DNA]</scope>
    <source>
        <strain evidence="11 12">PB189-T1-4</strain>
    </source>
</reference>
<comment type="function">
    <text evidence="1 7">Peptide chain release factor 2 directs the termination of translation in response to the peptide chain termination codons UGA and UAA.</text>
</comment>
<dbReference type="InterPro" id="IPR045853">
    <property type="entry name" value="Pep_chain_release_fac_I_sf"/>
</dbReference>
<evidence type="ECO:0000256" key="8">
    <source>
        <dbReference type="SAM" id="Coils"/>
    </source>
</evidence>
<dbReference type="InterPro" id="IPR005139">
    <property type="entry name" value="PCRF"/>
</dbReference>
<keyword evidence="5 7" id="KW-0963">Cytoplasm</keyword>
<evidence type="ECO:0000256" key="9">
    <source>
        <dbReference type="SAM" id="MobiDB-lite"/>
    </source>
</evidence>
<evidence type="ECO:0000256" key="3">
    <source>
        <dbReference type="ARBA" id="ARBA00019192"/>
    </source>
</evidence>
<evidence type="ECO:0000256" key="2">
    <source>
        <dbReference type="ARBA" id="ARBA00010835"/>
    </source>
</evidence>
<dbReference type="SMART" id="SM00937">
    <property type="entry name" value="PCRF"/>
    <property type="match status" value="1"/>
</dbReference>
<gene>
    <name evidence="7 11" type="primary">prfB</name>
    <name evidence="11" type="ORF">HMPREF9248_0243</name>
</gene>
<accession>A0ABP2IXY4</accession>
<comment type="subcellular location">
    <subcellularLocation>
        <location evidence="7">Cytoplasm</location>
    </subcellularLocation>
</comment>
<evidence type="ECO:0000256" key="4">
    <source>
        <dbReference type="ARBA" id="ARBA00022481"/>
    </source>
</evidence>
<feature type="domain" description="Prokaryotic-type class I peptide chain release factors" evidence="10">
    <location>
        <begin position="294"/>
        <end position="310"/>
    </location>
</feature>
<dbReference type="InterPro" id="IPR000352">
    <property type="entry name" value="Pep_chain_release_fac_I"/>
</dbReference>
<dbReference type="Proteomes" id="UP000004431">
    <property type="component" value="Unassembled WGS sequence"/>
</dbReference>
<dbReference type="Gene3D" id="1.20.58.410">
    <property type="entry name" value="Release factor"/>
    <property type="match status" value="1"/>
</dbReference>
<feature type="modified residue" description="N5-methylglutamine" evidence="7">
    <location>
        <position position="301"/>
    </location>
</feature>
<dbReference type="PROSITE" id="PS00745">
    <property type="entry name" value="RF_PROK_I"/>
    <property type="match status" value="1"/>
</dbReference>
<keyword evidence="12" id="KW-1185">Reference proteome</keyword>
<evidence type="ECO:0000313" key="11">
    <source>
        <dbReference type="EMBL" id="EFL43926.1"/>
    </source>
</evidence>
<dbReference type="NCBIfam" id="TIGR00020">
    <property type="entry name" value="prfB"/>
    <property type="match status" value="1"/>
</dbReference>
<keyword evidence="6 7" id="KW-0648">Protein biosynthesis</keyword>